<dbReference type="InterPro" id="IPR043128">
    <property type="entry name" value="Rev_trsase/Diguanyl_cyclase"/>
</dbReference>
<dbReference type="Pfam" id="PF02743">
    <property type="entry name" value="dCache_1"/>
    <property type="match status" value="1"/>
</dbReference>
<sequence length="485" mass="55598">MTKKYQILIVLCLILFTGFISTSLISYFTARDTLSREIEESTLPLTGDNIYSEIQQDLLRPIFISSLMAHDTFVRDWALAGEEDDSAITRYLSEIEKRYDTETAFFVSEQSRHYYHPQGMIKTVDKNDPQDSWYFDFKNNVDQYEINIDTDTADPSRITVFINYKVYDYDGNFIGATGVGLSTSLVKQLIEDYQRRYNREIFFVDRLGQVTMHGDSFTGTEQLRDSPNLGNYATRILTSPSASFNYHDEDGQIHYVNSRLVPEFQWYLIVQQANNRATEQIYTTLIWNLVCSALITLAVLFLAWLTVGKFQRRLEAMAHSDKLTGLANRQMLDQWLPLQIAQAQRRSEPLSCVIADLDGFKEVNDNYGHPTGDLLLQSIVEQFKPFTRSSDLVCRWGGDEFIFFLPDSDLDQAQHFAERLRHAVEHHHLKVNKELISVSVSLGVAQLEERDTPDDLILRADHALLAAKDEGRNRVVSHVVAATAV</sequence>
<dbReference type="PANTHER" id="PTHR45138:SF26">
    <property type="entry name" value="DIGUANYLATE CYCLASE"/>
    <property type="match status" value="1"/>
</dbReference>
<dbReference type="Proteomes" id="UP000236745">
    <property type="component" value="Unassembled WGS sequence"/>
</dbReference>
<organism evidence="10 11">
    <name type="scientific">Marinobacterium lutimaris</name>
    <dbReference type="NCBI Taxonomy" id="568106"/>
    <lineage>
        <taxon>Bacteria</taxon>
        <taxon>Pseudomonadati</taxon>
        <taxon>Pseudomonadota</taxon>
        <taxon>Gammaproteobacteria</taxon>
        <taxon>Oceanospirillales</taxon>
        <taxon>Oceanospirillaceae</taxon>
        <taxon>Marinobacterium</taxon>
    </lineage>
</organism>
<dbReference type="InterPro" id="IPR029787">
    <property type="entry name" value="Nucleotide_cyclase"/>
</dbReference>
<reference evidence="10 11" key="1">
    <citation type="submission" date="2016-10" db="EMBL/GenBank/DDBJ databases">
        <authorList>
            <person name="de Groot N.N."/>
        </authorList>
    </citation>
    <scope>NUCLEOTIDE SEQUENCE [LARGE SCALE GENOMIC DNA]</scope>
    <source>
        <strain evidence="10 11">DSM 22012</strain>
    </source>
</reference>
<comment type="subcellular location">
    <subcellularLocation>
        <location evidence="2">Cell membrane</location>
        <topology evidence="2">Multi-pass membrane protein</topology>
    </subcellularLocation>
</comment>
<dbReference type="NCBIfam" id="TIGR00254">
    <property type="entry name" value="GGDEF"/>
    <property type="match status" value="1"/>
</dbReference>
<feature type="transmembrane region" description="Helical" evidence="8">
    <location>
        <begin position="7"/>
        <end position="28"/>
    </location>
</feature>
<dbReference type="CDD" id="cd01949">
    <property type="entry name" value="GGDEF"/>
    <property type="match status" value="1"/>
</dbReference>
<dbReference type="PROSITE" id="PS50887">
    <property type="entry name" value="GGDEF"/>
    <property type="match status" value="1"/>
</dbReference>
<dbReference type="InterPro" id="IPR000160">
    <property type="entry name" value="GGDEF_dom"/>
</dbReference>
<comment type="cofactor">
    <cofactor evidence="1">
        <name>Mg(2+)</name>
        <dbReference type="ChEBI" id="CHEBI:18420"/>
    </cofactor>
</comment>
<dbReference type="EC" id="2.7.7.65" evidence="3"/>
<dbReference type="Pfam" id="PF00990">
    <property type="entry name" value="GGDEF"/>
    <property type="match status" value="1"/>
</dbReference>
<keyword evidence="5 8" id="KW-0812">Transmembrane</keyword>
<dbReference type="Gene3D" id="3.30.70.270">
    <property type="match status" value="1"/>
</dbReference>
<evidence type="ECO:0000259" key="9">
    <source>
        <dbReference type="PROSITE" id="PS50887"/>
    </source>
</evidence>
<evidence type="ECO:0000256" key="2">
    <source>
        <dbReference type="ARBA" id="ARBA00004651"/>
    </source>
</evidence>
<evidence type="ECO:0000256" key="4">
    <source>
        <dbReference type="ARBA" id="ARBA00022475"/>
    </source>
</evidence>
<dbReference type="InterPro" id="IPR033479">
    <property type="entry name" value="dCache_1"/>
</dbReference>
<proteinExistence type="predicted"/>
<dbReference type="GO" id="GO:0005886">
    <property type="term" value="C:plasma membrane"/>
    <property type="evidence" value="ECO:0007669"/>
    <property type="project" value="UniProtKB-SubCell"/>
</dbReference>
<feature type="domain" description="GGDEF" evidence="9">
    <location>
        <begin position="348"/>
        <end position="480"/>
    </location>
</feature>
<dbReference type="FunFam" id="3.30.70.270:FF:000001">
    <property type="entry name" value="Diguanylate cyclase domain protein"/>
    <property type="match status" value="1"/>
</dbReference>
<keyword evidence="11" id="KW-1185">Reference proteome</keyword>
<dbReference type="InterPro" id="IPR029151">
    <property type="entry name" value="Sensor-like_sf"/>
</dbReference>
<dbReference type="PANTHER" id="PTHR45138">
    <property type="entry name" value="REGULATORY COMPONENTS OF SENSORY TRANSDUCTION SYSTEM"/>
    <property type="match status" value="1"/>
</dbReference>
<dbReference type="SUPFAM" id="SSF55073">
    <property type="entry name" value="Nucleotide cyclase"/>
    <property type="match status" value="1"/>
</dbReference>
<evidence type="ECO:0000256" key="8">
    <source>
        <dbReference type="SAM" id="Phobius"/>
    </source>
</evidence>
<dbReference type="GO" id="GO:0052621">
    <property type="term" value="F:diguanylate cyclase activity"/>
    <property type="evidence" value="ECO:0007669"/>
    <property type="project" value="UniProtKB-EC"/>
</dbReference>
<dbReference type="GO" id="GO:1902201">
    <property type="term" value="P:negative regulation of bacterial-type flagellum-dependent cell motility"/>
    <property type="evidence" value="ECO:0007669"/>
    <property type="project" value="TreeGrafter"/>
</dbReference>
<dbReference type="RefSeq" id="WP_200826761.1">
    <property type="nucleotide sequence ID" value="NZ_FNVQ01000002.1"/>
</dbReference>
<dbReference type="AlphaFoldDB" id="A0A1H6B4I7"/>
<keyword evidence="6 8" id="KW-1133">Transmembrane helix</keyword>
<evidence type="ECO:0000313" key="10">
    <source>
        <dbReference type="EMBL" id="SEG55753.1"/>
    </source>
</evidence>
<dbReference type="EMBL" id="FNVQ01000002">
    <property type="protein sequence ID" value="SEG55753.1"/>
    <property type="molecule type" value="Genomic_DNA"/>
</dbReference>
<gene>
    <name evidence="10" type="ORF">SAMN05444390_102402</name>
</gene>
<keyword evidence="4" id="KW-1003">Cell membrane</keyword>
<name>A0A1H6B4I7_9GAMM</name>
<evidence type="ECO:0000256" key="1">
    <source>
        <dbReference type="ARBA" id="ARBA00001946"/>
    </source>
</evidence>
<dbReference type="CDD" id="cd18774">
    <property type="entry name" value="PDC2_HK_sensor"/>
    <property type="match status" value="1"/>
</dbReference>
<evidence type="ECO:0000256" key="5">
    <source>
        <dbReference type="ARBA" id="ARBA00022692"/>
    </source>
</evidence>
<dbReference type="InterPro" id="IPR050469">
    <property type="entry name" value="Diguanylate_Cyclase"/>
</dbReference>
<protein>
    <recommendedName>
        <fullName evidence="3">diguanylate cyclase</fullName>
        <ecNumber evidence="3">2.7.7.65</ecNumber>
    </recommendedName>
</protein>
<evidence type="ECO:0000256" key="6">
    <source>
        <dbReference type="ARBA" id="ARBA00022989"/>
    </source>
</evidence>
<dbReference type="SMART" id="SM00267">
    <property type="entry name" value="GGDEF"/>
    <property type="match status" value="1"/>
</dbReference>
<evidence type="ECO:0000256" key="7">
    <source>
        <dbReference type="ARBA" id="ARBA00023136"/>
    </source>
</evidence>
<dbReference type="SUPFAM" id="SSF103190">
    <property type="entry name" value="Sensory domain-like"/>
    <property type="match status" value="1"/>
</dbReference>
<dbReference type="GO" id="GO:0043709">
    <property type="term" value="P:cell adhesion involved in single-species biofilm formation"/>
    <property type="evidence" value="ECO:0007669"/>
    <property type="project" value="TreeGrafter"/>
</dbReference>
<dbReference type="Gene3D" id="3.30.450.20">
    <property type="entry name" value="PAS domain"/>
    <property type="match status" value="1"/>
</dbReference>
<evidence type="ECO:0000313" key="11">
    <source>
        <dbReference type="Proteomes" id="UP000236745"/>
    </source>
</evidence>
<accession>A0A1H6B4I7</accession>
<keyword evidence="7 8" id="KW-0472">Membrane</keyword>
<evidence type="ECO:0000256" key="3">
    <source>
        <dbReference type="ARBA" id="ARBA00012528"/>
    </source>
</evidence>
<feature type="transmembrane region" description="Helical" evidence="8">
    <location>
        <begin position="285"/>
        <end position="307"/>
    </location>
</feature>